<dbReference type="PANTHER" id="PTHR46871:SF1">
    <property type="entry name" value="BROMO-ADJACENT HOMOLOGY (BAH) DOMAIN-CONTAINING PROTEIN"/>
    <property type="match status" value="1"/>
</dbReference>
<dbReference type="GO" id="GO:0003682">
    <property type="term" value="F:chromatin binding"/>
    <property type="evidence" value="ECO:0007669"/>
    <property type="project" value="InterPro"/>
</dbReference>
<dbReference type="PANTHER" id="PTHR46871">
    <property type="entry name" value="BROMO-ADJACENT HOMOLOGY (BAH) DOMAIN-CONTAINING PROTEIN"/>
    <property type="match status" value="1"/>
</dbReference>
<dbReference type="AlphaFoldDB" id="A0A6D2HGU7"/>
<organism evidence="2 3">
    <name type="scientific">Microthlaspi erraticum</name>
    <dbReference type="NCBI Taxonomy" id="1685480"/>
    <lineage>
        <taxon>Eukaryota</taxon>
        <taxon>Viridiplantae</taxon>
        <taxon>Streptophyta</taxon>
        <taxon>Embryophyta</taxon>
        <taxon>Tracheophyta</taxon>
        <taxon>Spermatophyta</taxon>
        <taxon>Magnoliopsida</taxon>
        <taxon>eudicotyledons</taxon>
        <taxon>Gunneridae</taxon>
        <taxon>Pentapetalae</taxon>
        <taxon>rosids</taxon>
        <taxon>malvids</taxon>
        <taxon>Brassicales</taxon>
        <taxon>Brassicaceae</taxon>
        <taxon>Coluteocarpeae</taxon>
        <taxon>Microthlaspi</taxon>
    </lineage>
</organism>
<dbReference type="Proteomes" id="UP000467841">
    <property type="component" value="Unassembled WGS sequence"/>
</dbReference>
<dbReference type="Pfam" id="PF01426">
    <property type="entry name" value="BAH"/>
    <property type="match status" value="1"/>
</dbReference>
<dbReference type="OrthoDB" id="1739907at2759"/>
<dbReference type="InterPro" id="IPR001025">
    <property type="entry name" value="BAH_dom"/>
</dbReference>
<evidence type="ECO:0000259" key="1">
    <source>
        <dbReference type="PROSITE" id="PS51038"/>
    </source>
</evidence>
<dbReference type="Gene3D" id="2.30.30.490">
    <property type="match status" value="1"/>
</dbReference>
<protein>
    <recommendedName>
        <fullName evidence="1">BAH domain-containing protein</fullName>
    </recommendedName>
</protein>
<feature type="domain" description="BAH" evidence="1">
    <location>
        <begin position="1"/>
        <end position="85"/>
    </location>
</feature>
<dbReference type="PROSITE" id="PS51038">
    <property type="entry name" value="BAH"/>
    <property type="match status" value="1"/>
</dbReference>
<gene>
    <name evidence="2" type="ORF">MERR_LOCUS1709</name>
</gene>
<accession>A0A6D2HGU7</accession>
<sequence>MMLEVQWFYRPEDVDTKYVRHWKSKDARELLYSLHRDQVIAESVMKICSVYFVPENEQIPNRGEDHEFLLFVKVPEHPDFFVSLFDDCAKKKVWKLSETNFTEQQRQDFDDVVAKTIEKKRKLKRKQAFPKWNAPEGFNVYN</sequence>
<name>A0A6D2HGU7_9BRAS</name>
<evidence type="ECO:0000313" key="2">
    <source>
        <dbReference type="EMBL" id="CAA7014475.1"/>
    </source>
</evidence>
<dbReference type="InterPro" id="IPR043151">
    <property type="entry name" value="BAH_sf"/>
</dbReference>
<comment type="caution">
    <text evidence="2">The sequence shown here is derived from an EMBL/GenBank/DDBJ whole genome shotgun (WGS) entry which is preliminary data.</text>
</comment>
<evidence type="ECO:0000313" key="3">
    <source>
        <dbReference type="Proteomes" id="UP000467841"/>
    </source>
</evidence>
<keyword evidence="3" id="KW-1185">Reference proteome</keyword>
<dbReference type="EMBL" id="CACVBM020000111">
    <property type="protein sequence ID" value="CAA7014475.1"/>
    <property type="molecule type" value="Genomic_DNA"/>
</dbReference>
<reference evidence="2" key="1">
    <citation type="submission" date="2020-01" db="EMBL/GenBank/DDBJ databases">
        <authorList>
            <person name="Mishra B."/>
        </authorList>
    </citation>
    <scope>NUCLEOTIDE SEQUENCE [LARGE SCALE GENOMIC DNA]</scope>
</reference>
<proteinExistence type="predicted"/>